<dbReference type="AlphaFoldDB" id="A0AA36Y6C3"/>
<keyword evidence="5 7" id="KW-0472">Membrane</keyword>
<dbReference type="PRINTS" id="PR00125">
    <property type="entry name" value="ATPASEDELTA"/>
</dbReference>
<keyword evidence="2 7" id="KW-0813">Transport</keyword>
<evidence type="ECO:0000256" key="2">
    <source>
        <dbReference type="ARBA" id="ARBA00022448"/>
    </source>
</evidence>
<sequence>MMRVAELYGGSLYDLAAEEQQEQEILAEMKGVQALFHENPKYAALLSEPSIPKEKRLELLDQAFRGEIRPYLLNFLKLITERELLSQYGGMCRAYERRFNAAHNIVAATVRTAVPLDQEERDRLKEALGKRSGKQVVLREMLDASLLGGIVVEIDGKTLDGSVAGRLLEIRKKVEEIVL</sequence>
<evidence type="ECO:0000256" key="6">
    <source>
        <dbReference type="ARBA" id="ARBA00023310"/>
    </source>
</evidence>
<dbReference type="NCBIfam" id="TIGR01145">
    <property type="entry name" value="ATP_synt_delta"/>
    <property type="match status" value="1"/>
</dbReference>
<dbReference type="GO" id="GO:0005886">
    <property type="term" value="C:plasma membrane"/>
    <property type="evidence" value="ECO:0007669"/>
    <property type="project" value="UniProtKB-SubCell"/>
</dbReference>
<dbReference type="GeneID" id="86939937"/>
<gene>
    <name evidence="7" type="primary">atpH</name>
    <name evidence="8" type="ORF">HMPREF9623_00138</name>
</gene>
<keyword evidence="7" id="KW-0139">CF(1)</keyword>
<dbReference type="Gene3D" id="1.10.520.20">
    <property type="entry name" value="N-terminal domain of the delta subunit of the F1F0-ATP synthase"/>
    <property type="match status" value="1"/>
</dbReference>
<proteinExistence type="inferred from homology"/>
<comment type="subcellular location">
    <subcellularLocation>
        <location evidence="7">Cell membrane</location>
        <topology evidence="7">Peripheral membrane protein</topology>
    </subcellularLocation>
    <subcellularLocation>
        <location evidence="1">Membrane</location>
    </subcellularLocation>
</comment>
<dbReference type="Pfam" id="PF00213">
    <property type="entry name" value="OSCP"/>
    <property type="match status" value="1"/>
</dbReference>
<reference evidence="8 9" key="1">
    <citation type="submission" date="2011-10" db="EMBL/GenBank/DDBJ databases">
        <title>The Genome Sequence of Lachnospiraceae bacterium ACC2.</title>
        <authorList>
            <consortium name="The Broad Institute Genome Sequencing Platform"/>
            <person name="Earl A."/>
            <person name="Ward D."/>
            <person name="Feldgarden M."/>
            <person name="Gevers D."/>
            <person name="Sizova M."/>
            <person name="Hazen A."/>
            <person name="Epstein S."/>
            <person name="Young S.K."/>
            <person name="Zeng Q."/>
            <person name="Gargeya S."/>
            <person name="Fitzgerald M."/>
            <person name="Haas B."/>
            <person name="Abouelleil A."/>
            <person name="Alvarado L."/>
            <person name="Arachchi H.M."/>
            <person name="Berlin A."/>
            <person name="Brown A."/>
            <person name="Chapman S.B."/>
            <person name="Chen Z."/>
            <person name="Dunbar C."/>
            <person name="Freedman E."/>
            <person name="Gearin G."/>
            <person name="Goldberg J."/>
            <person name="Griggs A."/>
            <person name="Gujja S."/>
            <person name="Heiman D."/>
            <person name="Howarth C."/>
            <person name="Larson L."/>
            <person name="Lui A."/>
            <person name="MacDonald P.J.P."/>
            <person name="Montmayeur A."/>
            <person name="Murphy C."/>
            <person name="Neiman D."/>
            <person name="Pearson M."/>
            <person name="Priest M."/>
            <person name="Roberts A."/>
            <person name="Saif S."/>
            <person name="Shea T."/>
            <person name="Shenoy N."/>
            <person name="Sisk P."/>
            <person name="Stolte C."/>
            <person name="Sykes S."/>
            <person name="Wortman J."/>
            <person name="Nusbaum C."/>
            <person name="Birren B."/>
        </authorList>
    </citation>
    <scope>NUCLEOTIDE SEQUENCE [LARGE SCALE GENOMIC DNA]</scope>
    <source>
        <strain evidence="8 9">ACC2</strain>
    </source>
</reference>
<name>A0AA36Y6C3_9FIRM</name>
<keyword evidence="9" id="KW-1185">Reference proteome</keyword>
<evidence type="ECO:0000313" key="8">
    <source>
        <dbReference type="EMBL" id="EHO17954.1"/>
    </source>
</evidence>
<keyword evidence="3 7" id="KW-0375">Hydrogen ion transport</keyword>
<dbReference type="EMBL" id="AGEL01000003">
    <property type="protein sequence ID" value="EHO17954.1"/>
    <property type="molecule type" value="Genomic_DNA"/>
</dbReference>
<dbReference type="RefSeq" id="WP_009531973.1">
    <property type="nucleotide sequence ID" value="NZ_JH590861.1"/>
</dbReference>
<organism evidence="8 9">
    <name type="scientific">Stomatobaculum longum</name>
    <dbReference type="NCBI Taxonomy" id="796942"/>
    <lineage>
        <taxon>Bacteria</taxon>
        <taxon>Bacillati</taxon>
        <taxon>Bacillota</taxon>
        <taxon>Clostridia</taxon>
        <taxon>Lachnospirales</taxon>
        <taxon>Lachnospiraceae</taxon>
        <taxon>Stomatobaculum</taxon>
    </lineage>
</organism>
<evidence type="ECO:0000313" key="9">
    <source>
        <dbReference type="Proteomes" id="UP000018466"/>
    </source>
</evidence>
<evidence type="ECO:0000256" key="5">
    <source>
        <dbReference type="ARBA" id="ARBA00023136"/>
    </source>
</evidence>
<dbReference type="PANTHER" id="PTHR11910">
    <property type="entry name" value="ATP SYNTHASE DELTA CHAIN"/>
    <property type="match status" value="1"/>
</dbReference>
<dbReference type="Proteomes" id="UP000018466">
    <property type="component" value="Unassembled WGS sequence"/>
</dbReference>
<keyword evidence="7" id="KW-1003">Cell membrane</keyword>
<keyword evidence="4 7" id="KW-0406">Ion transport</keyword>
<comment type="similarity">
    <text evidence="7">Belongs to the ATPase delta chain family.</text>
</comment>
<evidence type="ECO:0000256" key="7">
    <source>
        <dbReference type="HAMAP-Rule" id="MF_01416"/>
    </source>
</evidence>
<keyword evidence="6 7" id="KW-0066">ATP synthesis</keyword>
<protein>
    <recommendedName>
        <fullName evidence="7">ATP synthase subunit delta</fullName>
    </recommendedName>
    <alternativeName>
        <fullName evidence="7">ATP synthase F(1) sector subunit delta</fullName>
    </alternativeName>
    <alternativeName>
        <fullName evidence="7">F-type ATPase subunit delta</fullName>
        <shortName evidence="7">F-ATPase subunit delta</shortName>
    </alternativeName>
</protein>
<evidence type="ECO:0000256" key="4">
    <source>
        <dbReference type="ARBA" id="ARBA00023065"/>
    </source>
</evidence>
<dbReference type="SUPFAM" id="SSF47928">
    <property type="entry name" value="N-terminal domain of the delta subunit of the F1F0-ATP synthase"/>
    <property type="match status" value="1"/>
</dbReference>
<evidence type="ECO:0000256" key="3">
    <source>
        <dbReference type="ARBA" id="ARBA00022781"/>
    </source>
</evidence>
<dbReference type="GO" id="GO:0045259">
    <property type="term" value="C:proton-transporting ATP synthase complex"/>
    <property type="evidence" value="ECO:0007669"/>
    <property type="project" value="UniProtKB-KW"/>
</dbReference>
<evidence type="ECO:0000256" key="1">
    <source>
        <dbReference type="ARBA" id="ARBA00004370"/>
    </source>
</evidence>
<comment type="function">
    <text evidence="7">This protein is part of the stalk that links CF(0) to CF(1). It either transmits conformational changes from CF(0) to CF(1) or is implicated in proton conduction.</text>
</comment>
<comment type="caution">
    <text evidence="8">The sequence shown here is derived from an EMBL/GenBank/DDBJ whole genome shotgun (WGS) entry which is preliminary data.</text>
</comment>
<dbReference type="GO" id="GO:0046933">
    <property type="term" value="F:proton-transporting ATP synthase activity, rotational mechanism"/>
    <property type="evidence" value="ECO:0007669"/>
    <property type="project" value="UniProtKB-UniRule"/>
</dbReference>
<dbReference type="HAMAP" id="MF_01416">
    <property type="entry name" value="ATP_synth_delta_bact"/>
    <property type="match status" value="1"/>
</dbReference>
<dbReference type="InterPro" id="IPR000711">
    <property type="entry name" value="ATPase_OSCP/dsu"/>
</dbReference>
<comment type="function">
    <text evidence="7">F(1)F(0) ATP synthase produces ATP from ADP in the presence of a proton or sodium gradient. F-type ATPases consist of two structural domains, F(1) containing the extramembraneous catalytic core and F(0) containing the membrane proton channel, linked together by a central stalk and a peripheral stalk. During catalysis, ATP synthesis in the catalytic domain of F(1) is coupled via a rotary mechanism of the central stalk subunits to proton translocation.</text>
</comment>
<dbReference type="InterPro" id="IPR026015">
    <property type="entry name" value="ATP_synth_OSCP/delta_N_sf"/>
</dbReference>
<accession>A0AA36Y6C3</accession>